<evidence type="ECO:0000313" key="3">
    <source>
        <dbReference type="EMBL" id="GJT79370.1"/>
    </source>
</evidence>
<protein>
    <recommendedName>
        <fullName evidence="5">Transposase (Putative), gypsy type</fullName>
    </recommendedName>
</protein>
<proteinExistence type="predicted"/>
<keyword evidence="4" id="KW-1185">Reference proteome</keyword>
<name>A0ABQ5GUQ7_9ASTR</name>
<comment type="caution">
    <text evidence="3">The sequence shown here is derived from an EMBL/GenBank/DDBJ whole genome shotgun (WGS) entry which is preliminary data.</text>
</comment>
<evidence type="ECO:0000256" key="1">
    <source>
        <dbReference type="SAM" id="Coils"/>
    </source>
</evidence>
<dbReference type="Proteomes" id="UP001151760">
    <property type="component" value="Unassembled WGS sequence"/>
</dbReference>
<dbReference type="EMBL" id="BQNB010018893">
    <property type="protein sequence ID" value="GJT79370.1"/>
    <property type="molecule type" value="Genomic_DNA"/>
</dbReference>
<reference evidence="3" key="2">
    <citation type="submission" date="2022-01" db="EMBL/GenBank/DDBJ databases">
        <authorList>
            <person name="Yamashiro T."/>
            <person name="Shiraishi A."/>
            <person name="Satake H."/>
            <person name="Nakayama K."/>
        </authorList>
    </citation>
    <scope>NUCLEOTIDE SEQUENCE</scope>
</reference>
<evidence type="ECO:0000313" key="4">
    <source>
        <dbReference type="Proteomes" id="UP001151760"/>
    </source>
</evidence>
<evidence type="ECO:0008006" key="5">
    <source>
        <dbReference type="Google" id="ProtNLM"/>
    </source>
</evidence>
<accession>A0ABQ5GUQ7</accession>
<feature type="compositionally biased region" description="Polar residues" evidence="2">
    <location>
        <begin position="97"/>
        <end position="108"/>
    </location>
</feature>
<feature type="region of interest" description="Disordered" evidence="2">
    <location>
        <begin position="90"/>
        <end position="109"/>
    </location>
</feature>
<keyword evidence="1" id="KW-0175">Coiled coil</keyword>
<sequence length="709" mass="77521">MCLDPEYDALPESACVSPDSAAEVIWACLADFRWHAEVSFGNLSSILLPPDRSQFGLDLALTTVGCTVPLRLVAPDRAESELEASVDRLFDEGGSGDQTEQGGSTSSGRGVDIQLTVIVDAGESLHPPKRLREDHRTPSEAYVGGKSMSAVQWLLARAVLNAEVRGEAIPTLPFVTSSVFAMPKREGGDHTDSVVGLNLRTISAPQRFVISSDSSHHSGANVAEAKVDSLVRSSILVMTVVTTVIAMTDPALVVKEKPVTLSLFSVDSSSAGEADPNTGKTYVPQWSVTNGSRLDDSHVCCEMVDEFAPPKFFGSVRRMEHDQLFTEFNVRVARQMSLSAEVRMCVEYNVKEMRRLKFVVEKQDELLKSREREIENLKAQLLLREAKVAEAIRLPASKGRELTDMNAQLTSVKSQNENLIDRVHELEVSSSGLQEKITVFEDCMEERFYPHLLTTISSHRWLLTYGMELAIAKCLNFPEYLSALGVAIGKAIEKGMHDGLSAGITHGTEGRALTDVTAYNPSAKADYIFALQQLQNFNFSLLAELRSNRDASIDTLMNILRLEETLAERLSLTESQPHVDQLMVPIHHSLDKVVVGATALSLALDVSNIRVRKIKDNIANQRSALRDVFIPLSKVFSAEFLMGTEGTSDVVPATADTTTTLSINFASASIIAPISVDDYEVVGTDDQADADGNAKPFPNVDDVELNIPR</sequence>
<feature type="coiled-coil region" evidence="1">
    <location>
        <begin position="360"/>
        <end position="422"/>
    </location>
</feature>
<reference evidence="3" key="1">
    <citation type="journal article" date="2022" name="Int. J. Mol. Sci.">
        <title>Draft Genome of Tanacetum Coccineum: Genomic Comparison of Closely Related Tanacetum-Family Plants.</title>
        <authorList>
            <person name="Yamashiro T."/>
            <person name="Shiraishi A."/>
            <person name="Nakayama K."/>
            <person name="Satake H."/>
        </authorList>
    </citation>
    <scope>NUCLEOTIDE SEQUENCE</scope>
</reference>
<gene>
    <name evidence="3" type="ORF">Tco_1053712</name>
</gene>
<evidence type="ECO:0000256" key="2">
    <source>
        <dbReference type="SAM" id="MobiDB-lite"/>
    </source>
</evidence>
<organism evidence="3 4">
    <name type="scientific">Tanacetum coccineum</name>
    <dbReference type="NCBI Taxonomy" id="301880"/>
    <lineage>
        <taxon>Eukaryota</taxon>
        <taxon>Viridiplantae</taxon>
        <taxon>Streptophyta</taxon>
        <taxon>Embryophyta</taxon>
        <taxon>Tracheophyta</taxon>
        <taxon>Spermatophyta</taxon>
        <taxon>Magnoliopsida</taxon>
        <taxon>eudicotyledons</taxon>
        <taxon>Gunneridae</taxon>
        <taxon>Pentapetalae</taxon>
        <taxon>asterids</taxon>
        <taxon>campanulids</taxon>
        <taxon>Asterales</taxon>
        <taxon>Asteraceae</taxon>
        <taxon>Asteroideae</taxon>
        <taxon>Anthemideae</taxon>
        <taxon>Anthemidinae</taxon>
        <taxon>Tanacetum</taxon>
    </lineage>
</organism>